<proteinExistence type="predicted"/>
<dbReference type="Proteomes" id="UP001529380">
    <property type="component" value="Unassembled WGS sequence"/>
</dbReference>
<name>A0ABT7UNI7_9FIRM</name>
<protein>
    <submittedName>
        <fullName evidence="1">Uncharacterized protein</fullName>
    </submittedName>
</protein>
<sequence length="255" mass="29154">MKNKEFQRRLAYDALILLGVFVVILFMCRIWPLILLCILGIFVAMIRLLFLSRKEVVVIQPTPQEPVKVETERDLQMLAFELAIRRITELVSNDFPEARWVWKSNYAKDDIQSGRDTSILLNRAGGYREAVVHVQNLVVTGITYSTCPDITPEPPIDRQPVEDTEPIQDIPATVPVNYERLAFEWVEAFILELNNRCNECIAEGASELIVPAAELPIPESWECICQELKVNGIEECEPADEGIKINITQRNCRKE</sequence>
<accession>A0ABT7UNI7</accession>
<reference evidence="1 2" key="3">
    <citation type="submission" date="2023-06" db="EMBL/GenBank/DDBJ databases">
        <authorList>
            <person name="Zeman M."/>
            <person name="Kubasova T."/>
            <person name="Jahodarova E."/>
            <person name="Nykrynova M."/>
            <person name="Rychlik I."/>
        </authorList>
    </citation>
    <scope>NUCLEOTIDE SEQUENCE [LARGE SCALE GENOMIC DNA]</scope>
    <source>
        <strain evidence="1 2">ET340</strain>
    </source>
</reference>
<keyword evidence="2" id="KW-1185">Reference proteome</keyword>
<comment type="caution">
    <text evidence="1">The sequence shown here is derived from an EMBL/GenBank/DDBJ whole genome shotgun (WGS) entry which is preliminary data.</text>
</comment>
<organism evidence="1 2">
    <name type="scientific">Allofournierella massiliensis</name>
    <dbReference type="NCBI Taxonomy" id="1650663"/>
    <lineage>
        <taxon>Bacteria</taxon>
        <taxon>Bacillati</taxon>
        <taxon>Bacillota</taxon>
        <taxon>Clostridia</taxon>
        <taxon>Eubacteriales</taxon>
        <taxon>Oscillospiraceae</taxon>
        <taxon>Allofournierella</taxon>
    </lineage>
</organism>
<gene>
    <name evidence="1" type="ORF">QUW08_03110</name>
</gene>
<dbReference type="RefSeq" id="WP_289599160.1">
    <property type="nucleotide sequence ID" value="NZ_JAUDCL010000003.1"/>
</dbReference>
<reference evidence="1 2" key="1">
    <citation type="submission" date="2023-06" db="EMBL/GenBank/DDBJ databases">
        <title>Identification and characterization of horizontal gene transfer across gut microbiota members of farm animals based on homology search.</title>
        <authorList>
            <person name="Schwarzerova J."/>
            <person name="Nykrynova M."/>
            <person name="Jureckova K."/>
            <person name="Cejkova D."/>
            <person name="Rychlik I."/>
        </authorList>
    </citation>
    <scope>NUCLEOTIDE SEQUENCE [LARGE SCALE GENOMIC DNA]</scope>
    <source>
        <strain evidence="1 2">ET340</strain>
    </source>
</reference>
<evidence type="ECO:0000313" key="2">
    <source>
        <dbReference type="Proteomes" id="UP001529380"/>
    </source>
</evidence>
<evidence type="ECO:0000313" key="1">
    <source>
        <dbReference type="EMBL" id="MDM8200290.1"/>
    </source>
</evidence>
<reference evidence="2" key="2">
    <citation type="submission" date="2023-06" db="EMBL/GenBank/DDBJ databases">
        <title>Identification and characterization of horizontal gene transfer across gut microbiota members of farm animals based on homology search.</title>
        <authorList>
            <person name="Zeman M."/>
            <person name="Kubasova T."/>
            <person name="Jahodarova E."/>
            <person name="Nykrynova M."/>
            <person name="Rychlik I."/>
        </authorList>
    </citation>
    <scope>NUCLEOTIDE SEQUENCE [LARGE SCALE GENOMIC DNA]</scope>
    <source>
        <strain evidence="2">ET340</strain>
    </source>
</reference>
<dbReference type="EMBL" id="JAUDCL010000003">
    <property type="protein sequence ID" value="MDM8200290.1"/>
    <property type="molecule type" value="Genomic_DNA"/>
</dbReference>